<feature type="repeat" description="ANK" evidence="3">
    <location>
        <begin position="54"/>
        <end position="86"/>
    </location>
</feature>
<evidence type="ECO:0000313" key="4">
    <source>
        <dbReference type="EMBL" id="KAI1695267.1"/>
    </source>
</evidence>
<dbReference type="Gene3D" id="1.25.40.20">
    <property type="entry name" value="Ankyrin repeat-containing domain"/>
    <property type="match status" value="1"/>
</dbReference>
<comment type="caution">
    <text evidence="4">The sequence shown here is derived from an EMBL/GenBank/DDBJ whole genome shotgun (WGS) entry which is preliminary data.</text>
</comment>
<protein>
    <submittedName>
        <fullName evidence="4">Ankyrin repeats (Many copies) domain-containing protein</fullName>
    </submittedName>
</protein>
<proteinExistence type="predicted"/>
<dbReference type="InterPro" id="IPR002110">
    <property type="entry name" value="Ankyrin_rpt"/>
</dbReference>
<keyword evidence="1" id="KW-0677">Repeat</keyword>
<keyword evidence="2 3" id="KW-0040">ANK repeat</keyword>
<evidence type="ECO:0000313" key="5">
    <source>
        <dbReference type="Proteomes" id="UP001201812"/>
    </source>
</evidence>
<accession>A0AAD4MK05</accession>
<dbReference type="PRINTS" id="PR01415">
    <property type="entry name" value="ANKYRIN"/>
</dbReference>
<sequence>MFVSNWEEDDVGILPKDMSDPREQFRTAAEEGNLEELQRMFKAHPEYLHAQDLDKYTALHRAAYNNHVDVCKWLLSVGADPEMRTEDGWTALHCAACWANHEVVSLLLSHGMSVNSRSNGNLTPLHLAINSAEDPIRVKTTVKVLLDAPGIDLQATSNAGDTPLMLVKRIDREMTEMIETRLSS</sequence>
<dbReference type="PANTHER" id="PTHR24189">
    <property type="entry name" value="MYOTROPHIN"/>
    <property type="match status" value="1"/>
</dbReference>
<evidence type="ECO:0000256" key="2">
    <source>
        <dbReference type="ARBA" id="ARBA00023043"/>
    </source>
</evidence>
<organism evidence="4 5">
    <name type="scientific">Ditylenchus destructor</name>
    <dbReference type="NCBI Taxonomy" id="166010"/>
    <lineage>
        <taxon>Eukaryota</taxon>
        <taxon>Metazoa</taxon>
        <taxon>Ecdysozoa</taxon>
        <taxon>Nematoda</taxon>
        <taxon>Chromadorea</taxon>
        <taxon>Rhabditida</taxon>
        <taxon>Tylenchina</taxon>
        <taxon>Tylenchomorpha</taxon>
        <taxon>Sphaerularioidea</taxon>
        <taxon>Anguinidae</taxon>
        <taxon>Anguininae</taxon>
        <taxon>Ditylenchus</taxon>
    </lineage>
</organism>
<dbReference type="PROSITE" id="PS50297">
    <property type="entry name" value="ANK_REP_REGION"/>
    <property type="match status" value="2"/>
</dbReference>
<dbReference type="Proteomes" id="UP001201812">
    <property type="component" value="Unassembled WGS sequence"/>
</dbReference>
<dbReference type="InterPro" id="IPR050745">
    <property type="entry name" value="Multifunctional_regulatory"/>
</dbReference>
<dbReference type="SUPFAM" id="SSF48403">
    <property type="entry name" value="Ankyrin repeat"/>
    <property type="match status" value="1"/>
</dbReference>
<dbReference type="PANTHER" id="PTHR24189:SF73">
    <property type="entry name" value="ANKYRIN REPEAT AND SOCS BOX-CONTAINING 15B"/>
    <property type="match status" value="1"/>
</dbReference>
<evidence type="ECO:0000256" key="1">
    <source>
        <dbReference type="ARBA" id="ARBA00022737"/>
    </source>
</evidence>
<dbReference type="Pfam" id="PF12796">
    <property type="entry name" value="Ank_2"/>
    <property type="match status" value="1"/>
</dbReference>
<feature type="repeat" description="ANK" evidence="3">
    <location>
        <begin position="87"/>
        <end position="119"/>
    </location>
</feature>
<dbReference type="InterPro" id="IPR036770">
    <property type="entry name" value="Ankyrin_rpt-contain_sf"/>
</dbReference>
<dbReference type="SMART" id="SM00248">
    <property type="entry name" value="ANK"/>
    <property type="match status" value="3"/>
</dbReference>
<dbReference type="PROSITE" id="PS50088">
    <property type="entry name" value="ANK_REPEAT"/>
    <property type="match status" value="2"/>
</dbReference>
<dbReference type="EMBL" id="JAKKPZ010000421">
    <property type="protein sequence ID" value="KAI1695267.1"/>
    <property type="molecule type" value="Genomic_DNA"/>
</dbReference>
<name>A0AAD4MK05_9BILA</name>
<gene>
    <name evidence="4" type="ORF">DdX_19676</name>
</gene>
<reference evidence="4" key="1">
    <citation type="submission" date="2022-01" db="EMBL/GenBank/DDBJ databases">
        <title>Genome Sequence Resource for Two Populations of Ditylenchus destructor, the Migratory Endoparasitic Phytonematode.</title>
        <authorList>
            <person name="Zhang H."/>
            <person name="Lin R."/>
            <person name="Xie B."/>
        </authorList>
    </citation>
    <scope>NUCLEOTIDE SEQUENCE</scope>
    <source>
        <strain evidence="4">BazhouSP</strain>
    </source>
</reference>
<keyword evidence="5" id="KW-1185">Reference proteome</keyword>
<evidence type="ECO:0000256" key="3">
    <source>
        <dbReference type="PROSITE-ProRule" id="PRU00023"/>
    </source>
</evidence>
<dbReference type="AlphaFoldDB" id="A0AAD4MK05"/>